<reference evidence="2 3" key="1">
    <citation type="journal article" date="2018" name="MBio">
        <title>Comparative Genomics Reveals the Core Gene Toolbox for the Fungus-Insect Symbiosis.</title>
        <authorList>
            <person name="Wang Y."/>
            <person name="Stata M."/>
            <person name="Wang W."/>
            <person name="Stajich J.E."/>
            <person name="White M.M."/>
            <person name="Moncalvo J.M."/>
        </authorList>
    </citation>
    <scope>NUCLEOTIDE SEQUENCE [LARGE SCALE GENOMIC DNA]</scope>
    <source>
        <strain evidence="2 3">AUS-126-30</strain>
    </source>
</reference>
<proteinExistence type="predicted"/>
<accession>A0A2U1J165</accession>
<feature type="compositionally biased region" description="Polar residues" evidence="1">
    <location>
        <begin position="316"/>
        <end position="325"/>
    </location>
</feature>
<feature type="compositionally biased region" description="Basic residues" evidence="1">
    <location>
        <begin position="326"/>
        <end position="345"/>
    </location>
</feature>
<keyword evidence="3" id="KW-1185">Reference proteome</keyword>
<name>A0A2U1J165_SMIAN</name>
<feature type="region of interest" description="Disordered" evidence="1">
    <location>
        <begin position="239"/>
        <end position="282"/>
    </location>
</feature>
<feature type="region of interest" description="Disordered" evidence="1">
    <location>
        <begin position="1"/>
        <end position="43"/>
    </location>
</feature>
<feature type="compositionally biased region" description="Basic and acidic residues" evidence="1">
    <location>
        <begin position="264"/>
        <end position="276"/>
    </location>
</feature>
<evidence type="ECO:0000256" key="1">
    <source>
        <dbReference type="SAM" id="MobiDB-lite"/>
    </source>
</evidence>
<dbReference type="AlphaFoldDB" id="A0A2U1J165"/>
<feature type="compositionally biased region" description="Polar residues" evidence="1">
    <location>
        <begin position="294"/>
        <end position="309"/>
    </location>
</feature>
<feature type="compositionally biased region" description="Polar residues" evidence="1">
    <location>
        <begin position="21"/>
        <end position="43"/>
    </location>
</feature>
<evidence type="ECO:0000313" key="3">
    <source>
        <dbReference type="Proteomes" id="UP000245591"/>
    </source>
</evidence>
<organism evidence="2 3">
    <name type="scientific">Smittium angustum</name>
    <dbReference type="NCBI Taxonomy" id="133377"/>
    <lineage>
        <taxon>Eukaryota</taxon>
        <taxon>Fungi</taxon>
        <taxon>Fungi incertae sedis</taxon>
        <taxon>Zoopagomycota</taxon>
        <taxon>Kickxellomycotina</taxon>
        <taxon>Harpellomycetes</taxon>
        <taxon>Harpellales</taxon>
        <taxon>Legeriomycetaceae</taxon>
        <taxon>Smittium</taxon>
    </lineage>
</organism>
<comment type="caution">
    <text evidence="2">The sequence shown here is derived from an EMBL/GenBank/DDBJ whole genome shotgun (WGS) entry which is preliminary data.</text>
</comment>
<sequence length="356" mass="40042">MSTNLINRPQNPKYPTIDLGMSSSFPKRNGLNKSFTTSPRSVTSGKVTMLNKMPSSVPLKPKNAKNIHTASSYSWAVNMDLESIKDPFRKVDKIPQISPAKAQRTDPFGDSVKDSFKDSAPVFKLNNNKDHQRQFSNLGSKPNNELDYDNTIIFPTTRNKKREEIAKIKYFEKLEKQRQAALPEPFQRHDKIPWVAGVSPSIASVSNSFKNESAVSGDIPKTYVNRPSHVENQNNALANSNMHTTTSPNNNVSKNSDLSLKSPYQKDHKTEGKDQGHLPQTDNIEIRGFDSLEQQSLKCSSQEDQQISGENKAHPYQTNISQKHIINTRKNSKDHRNANKQRNNKKSNGCHIGCTI</sequence>
<gene>
    <name evidence="2" type="ORF">BB558_005196</name>
</gene>
<dbReference type="Proteomes" id="UP000245591">
    <property type="component" value="Unassembled WGS sequence"/>
</dbReference>
<feature type="non-terminal residue" evidence="2">
    <location>
        <position position="356"/>
    </location>
</feature>
<feature type="region of interest" description="Disordered" evidence="1">
    <location>
        <begin position="294"/>
        <end position="356"/>
    </location>
</feature>
<evidence type="ECO:0000313" key="2">
    <source>
        <dbReference type="EMBL" id="PVZ98799.1"/>
    </source>
</evidence>
<feature type="compositionally biased region" description="Polar residues" evidence="1">
    <location>
        <begin position="239"/>
        <end position="259"/>
    </location>
</feature>
<dbReference type="EMBL" id="MBFU01000508">
    <property type="protein sequence ID" value="PVZ98799.1"/>
    <property type="molecule type" value="Genomic_DNA"/>
</dbReference>
<feature type="compositionally biased region" description="Polar residues" evidence="1">
    <location>
        <begin position="1"/>
        <end position="10"/>
    </location>
</feature>
<protein>
    <submittedName>
        <fullName evidence="2">Uncharacterized protein</fullName>
    </submittedName>
</protein>